<feature type="chain" id="PRO_5006411791" description="DUF5776 domain-containing protein" evidence="1">
    <location>
        <begin position="30"/>
        <end position="142"/>
    </location>
</feature>
<dbReference type="OrthoDB" id="2326259at2"/>
<evidence type="ECO:0000313" key="2">
    <source>
        <dbReference type="EMBL" id="KRL94089.1"/>
    </source>
</evidence>
<organism evidence="2 3">
    <name type="scientific">Levilactobacillus hammesii DSM 16381</name>
    <dbReference type="NCBI Taxonomy" id="1423753"/>
    <lineage>
        <taxon>Bacteria</taxon>
        <taxon>Bacillati</taxon>
        <taxon>Bacillota</taxon>
        <taxon>Bacilli</taxon>
        <taxon>Lactobacillales</taxon>
        <taxon>Lactobacillaceae</taxon>
        <taxon>Levilactobacillus</taxon>
    </lineage>
</organism>
<keyword evidence="3" id="KW-1185">Reference proteome</keyword>
<dbReference type="STRING" id="1423753.FD28_GL000636"/>
<sequence length="142" mass="15967">MNLKKIIVGSLVAVGVCTSGLFMQTNAQAATWHHGVPSFLKHSFYRTKLGPKYYILAGQKVKINARRYEGIRTHGSTLYFEGAQYNMTLKKCRYTKKGKLYTIKGKYGKSQMETIKIKKNSAKVLHVNTGNASGSERMTKIK</sequence>
<keyword evidence="1" id="KW-0732">Signal</keyword>
<name>A0A0R1ULI8_9LACO</name>
<reference evidence="2 3" key="1">
    <citation type="journal article" date="2015" name="Genome Announc.">
        <title>Expanding the biotechnology potential of lactobacilli through comparative genomics of 213 strains and associated genera.</title>
        <authorList>
            <person name="Sun Z."/>
            <person name="Harris H.M."/>
            <person name="McCann A."/>
            <person name="Guo C."/>
            <person name="Argimon S."/>
            <person name="Zhang W."/>
            <person name="Yang X."/>
            <person name="Jeffery I.B."/>
            <person name="Cooney J.C."/>
            <person name="Kagawa T.F."/>
            <person name="Liu W."/>
            <person name="Song Y."/>
            <person name="Salvetti E."/>
            <person name="Wrobel A."/>
            <person name="Rasinkangas P."/>
            <person name="Parkhill J."/>
            <person name="Rea M.C."/>
            <person name="O'Sullivan O."/>
            <person name="Ritari J."/>
            <person name="Douillard F.P."/>
            <person name="Paul Ross R."/>
            <person name="Yang R."/>
            <person name="Briner A.E."/>
            <person name="Felis G.E."/>
            <person name="de Vos W.M."/>
            <person name="Barrangou R."/>
            <person name="Klaenhammer T.R."/>
            <person name="Caufield P.W."/>
            <person name="Cui Y."/>
            <person name="Zhang H."/>
            <person name="O'Toole P.W."/>
        </authorList>
    </citation>
    <scope>NUCLEOTIDE SEQUENCE [LARGE SCALE GENOMIC DNA]</scope>
    <source>
        <strain evidence="2 3">DSM 16381</strain>
    </source>
</reference>
<accession>A0A0R1ULI8</accession>
<protein>
    <recommendedName>
        <fullName evidence="4">DUF5776 domain-containing protein</fullName>
    </recommendedName>
</protein>
<dbReference type="Proteomes" id="UP000051580">
    <property type="component" value="Unassembled WGS sequence"/>
</dbReference>
<dbReference type="EMBL" id="AZFS01000060">
    <property type="protein sequence ID" value="KRL94089.1"/>
    <property type="molecule type" value="Genomic_DNA"/>
</dbReference>
<dbReference type="AlphaFoldDB" id="A0A0R1ULI8"/>
<evidence type="ECO:0000313" key="3">
    <source>
        <dbReference type="Proteomes" id="UP000051580"/>
    </source>
</evidence>
<gene>
    <name evidence="2" type="ORF">FD28_GL000636</name>
</gene>
<evidence type="ECO:0008006" key="4">
    <source>
        <dbReference type="Google" id="ProtNLM"/>
    </source>
</evidence>
<dbReference type="RefSeq" id="WP_057734360.1">
    <property type="nucleotide sequence ID" value="NZ_AZFS01000060.1"/>
</dbReference>
<evidence type="ECO:0000256" key="1">
    <source>
        <dbReference type="SAM" id="SignalP"/>
    </source>
</evidence>
<feature type="signal peptide" evidence="1">
    <location>
        <begin position="1"/>
        <end position="29"/>
    </location>
</feature>
<comment type="caution">
    <text evidence="2">The sequence shown here is derived from an EMBL/GenBank/DDBJ whole genome shotgun (WGS) entry which is preliminary data.</text>
</comment>
<proteinExistence type="predicted"/>
<dbReference type="PATRIC" id="fig|1423753.3.peg.667"/>